<feature type="compositionally biased region" description="Basic and acidic residues" evidence="5">
    <location>
        <begin position="24"/>
        <end position="37"/>
    </location>
</feature>
<keyword evidence="7" id="KW-1185">Reference proteome</keyword>
<keyword evidence="3 4" id="KW-0539">Nucleus</keyword>
<feature type="compositionally biased region" description="Polar residues" evidence="5">
    <location>
        <begin position="526"/>
        <end position="538"/>
    </location>
</feature>
<dbReference type="PANTHER" id="PTHR31413">
    <property type="entry name" value="AFP HOMOLOG 2"/>
    <property type="match status" value="1"/>
</dbReference>
<organism evidence="6 7">
    <name type="scientific">Protea cynaroides</name>
    <dbReference type="NCBI Taxonomy" id="273540"/>
    <lineage>
        <taxon>Eukaryota</taxon>
        <taxon>Viridiplantae</taxon>
        <taxon>Streptophyta</taxon>
        <taxon>Embryophyta</taxon>
        <taxon>Tracheophyta</taxon>
        <taxon>Spermatophyta</taxon>
        <taxon>Magnoliopsida</taxon>
        <taxon>Proteales</taxon>
        <taxon>Proteaceae</taxon>
        <taxon>Protea</taxon>
    </lineage>
</organism>
<feature type="compositionally biased region" description="Acidic residues" evidence="5">
    <location>
        <begin position="191"/>
        <end position="200"/>
    </location>
</feature>
<dbReference type="GO" id="GO:0005634">
    <property type="term" value="C:nucleus"/>
    <property type="evidence" value="ECO:0007669"/>
    <property type="project" value="UniProtKB-SubCell"/>
</dbReference>
<feature type="region of interest" description="Disordered" evidence="5">
    <location>
        <begin position="526"/>
        <end position="552"/>
    </location>
</feature>
<evidence type="ECO:0000256" key="4">
    <source>
        <dbReference type="RuleBase" id="RU369029"/>
    </source>
</evidence>
<dbReference type="GO" id="GO:0045892">
    <property type="term" value="P:negative regulation of DNA-templated transcription"/>
    <property type="evidence" value="ECO:0007669"/>
    <property type="project" value="TreeGrafter"/>
</dbReference>
<comment type="similarity">
    <text evidence="2 4">Belongs to the Ninja family.</text>
</comment>
<evidence type="ECO:0000256" key="3">
    <source>
        <dbReference type="ARBA" id="ARBA00023242"/>
    </source>
</evidence>
<protein>
    <recommendedName>
        <fullName evidence="4">Ninja-family protein</fullName>
    </recommendedName>
    <alternativeName>
        <fullName evidence="4">ABI-binding protein</fullName>
    </alternativeName>
</protein>
<feature type="compositionally biased region" description="Polar residues" evidence="5">
    <location>
        <begin position="412"/>
        <end position="428"/>
    </location>
</feature>
<dbReference type="GO" id="GO:0009867">
    <property type="term" value="P:jasmonic acid mediated signaling pathway"/>
    <property type="evidence" value="ECO:0007669"/>
    <property type="project" value="TreeGrafter"/>
</dbReference>
<dbReference type="EMBL" id="JAMYWD010000010">
    <property type="protein sequence ID" value="KAJ4958799.1"/>
    <property type="molecule type" value="Genomic_DNA"/>
</dbReference>
<evidence type="ECO:0000313" key="6">
    <source>
        <dbReference type="EMBL" id="KAJ4958799.1"/>
    </source>
</evidence>
<dbReference type="PANTHER" id="PTHR31413:SF12">
    <property type="entry name" value="AFP HOMOLOG 2"/>
    <property type="match status" value="1"/>
</dbReference>
<feature type="region of interest" description="Disordered" evidence="5">
    <location>
        <begin position="84"/>
        <end position="106"/>
    </location>
</feature>
<evidence type="ECO:0000256" key="1">
    <source>
        <dbReference type="ARBA" id="ARBA00004123"/>
    </source>
</evidence>
<feature type="region of interest" description="Disordered" evidence="5">
    <location>
        <begin position="187"/>
        <end position="232"/>
    </location>
</feature>
<feature type="region of interest" description="Disordered" evidence="5">
    <location>
        <begin position="402"/>
        <end position="428"/>
    </location>
</feature>
<sequence length="552" mass="58964">MMEDENGIELSLGLSCGGAVGKSKSKDGSYSDIKTEEGGVNNKLVGDLKNFYHTGTQRQDLDNDSHKIDLVTSQENFFTNLSTTSEAGTSKDLHGNDNTQFSRYGGLRAPSVNRSVEVEGEKVDQHEIGGNLWTELGNKRKMLFEETNHQKKHGRDFPNGDVHGKNSSMAGISLVKTSHVSMTIEDGSAAENEDVADSEAEGLTSRQGLHHDDGTKRYMGSAGSSEYPKEKYGISDSSIKDMQGQKQSNVPPGNESNIGNLTYGIPYSLQPLTGINVPPSLPVKVPNSNGPSSTSGFPGPCVMRMMPCANSEWPVSQPMNSGNMPLTFGYSALQLPTLETDQPWRMVSHVQVQQQLPPSYVVRNIGSVALNSDKSEDGLKISQAVAQGPFHSSSEASPYGVLASESAKGSGKQHTSGEGGAISSSQTEDLVKGNRMIFRPKEASDQSAVDGFPYEGSAIRPGIAAGLKFGGHGSYPDLPWVSTTGPGPNGRTISGVTYRYNKNQVRIVCACHGTRMTPEEFIQHASADQHNPENSTGFVSFPNGNPAASAEG</sequence>
<reference evidence="6" key="1">
    <citation type="journal article" date="2023" name="Plant J.">
        <title>The genome of the king protea, Protea cynaroides.</title>
        <authorList>
            <person name="Chang J."/>
            <person name="Duong T.A."/>
            <person name="Schoeman C."/>
            <person name="Ma X."/>
            <person name="Roodt D."/>
            <person name="Barker N."/>
            <person name="Li Z."/>
            <person name="Van de Peer Y."/>
            <person name="Mizrachi E."/>
        </authorList>
    </citation>
    <scope>NUCLEOTIDE SEQUENCE</scope>
    <source>
        <tissue evidence="6">Young leaves</tissue>
    </source>
</reference>
<dbReference type="AlphaFoldDB" id="A0A9Q0H404"/>
<dbReference type="OrthoDB" id="1936656at2759"/>
<comment type="function">
    <text evidence="4">Acts as a negative regulator of abscisic acid (ABA) response.</text>
</comment>
<feature type="region of interest" description="Disordered" evidence="5">
    <location>
        <begin position="14"/>
        <end position="37"/>
    </location>
</feature>
<proteinExistence type="inferred from homology"/>
<comment type="subcellular location">
    <subcellularLocation>
        <location evidence="1 4">Nucleus</location>
    </subcellularLocation>
</comment>
<evidence type="ECO:0000256" key="5">
    <source>
        <dbReference type="SAM" id="MobiDB-lite"/>
    </source>
</evidence>
<name>A0A9Q0H404_9MAGN</name>
<evidence type="ECO:0000313" key="7">
    <source>
        <dbReference type="Proteomes" id="UP001141806"/>
    </source>
</evidence>
<gene>
    <name evidence="6" type="ORF">NE237_025910</name>
</gene>
<evidence type="ECO:0000256" key="2">
    <source>
        <dbReference type="ARBA" id="ARBA00006081"/>
    </source>
</evidence>
<comment type="caution">
    <text evidence="6">The sequence shown here is derived from an EMBL/GenBank/DDBJ whole genome shotgun (WGS) entry which is preliminary data.</text>
</comment>
<dbReference type="InterPro" id="IPR031307">
    <property type="entry name" value="Ninja_fam"/>
</dbReference>
<accession>A0A9Q0H404</accession>
<dbReference type="Proteomes" id="UP001141806">
    <property type="component" value="Unassembled WGS sequence"/>
</dbReference>